<feature type="transmembrane region" description="Helical" evidence="2">
    <location>
        <begin position="88"/>
        <end position="108"/>
    </location>
</feature>
<feature type="compositionally biased region" description="Polar residues" evidence="1">
    <location>
        <begin position="18"/>
        <end position="28"/>
    </location>
</feature>
<protein>
    <submittedName>
        <fullName evidence="3">Uncharacterized protein</fullName>
    </submittedName>
</protein>
<evidence type="ECO:0000313" key="4">
    <source>
        <dbReference type="Proteomes" id="UP001610563"/>
    </source>
</evidence>
<dbReference type="EMBL" id="JBFTWV010000177">
    <property type="protein sequence ID" value="KAL2784495.1"/>
    <property type="molecule type" value="Genomic_DNA"/>
</dbReference>
<evidence type="ECO:0000256" key="2">
    <source>
        <dbReference type="SAM" id="Phobius"/>
    </source>
</evidence>
<feature type="transmembrane region" description="Helical" evidence="2">
    <location>
        <begin position="164"/>
        <end position="186"/>
    </location>
</feature>
<feature type="transmembrane region" description="Helical" evidence="2">
    <location>
        <begin position="42"/>
        <end position="68"/>
    </location>
</feature>
<reference evidence="3 4" key="1">
    <citation type="submission" date="2024-07" db="EMBL/GenBank/DDBJ databases">
        <title>Section-level genome sequencing and comparative genomics of Aspergillus sections Usti and Cavernicolus.</title>
        <authorList>
            <consortium name="Lawrence Berkeley National Laboratory"/>
            <person name="Nybo J.L."/>
            <person name="Vesth T.C."/>
            <person name="Theobald S."/>
            <person name="Frisvad J.C."/>
            <person name="Larsen T.O."/>
            <person name="Kjaerboelling I."/>
            <person name="Rothschild-Mancinelli K."/>
            <person name="Lyhne E.K."/>
            <person name="Kogle M.E."/>
            <person name="Barry K."/>
            <person name="Clum A."/>
            <person name="Na H."/>
            <person name="Ledsgaard L."/>
            <person name="Lin J."/>
            <person name="Lipzen A."/>
            <person name="Kuo A."/>
            <person name="Riley R."/>
            <person name="Mondo S."/>
            <person name="Labutti K."/>
            <person name="Haridas S."/>
            <person name="Pangalinan J."/>
            <person name="Salamov A.A."/>
            <person name="Simmons B.A."/>
            <person name="Magnuson J.K."/>
            <person name="Chen J."/>
            <person name="Drula E."/>
            <person name="Henrissat B."/>
            <person name="Wiebenga A."/>
            <person name="Lubbers R.J."/>
            <person name="Gomes A.C."/>
            <person name="Makela M.R."/>
            <person name="Stajich J."/>
            <person name="Grigoriev I.V."/>
            <person name="Mortensen U.H."/>
            <person name="De Vries R.P."/>
            <person name="Baker S.E."/>
            <person name="Andersen M.R."/>
        </authorList>
    </citation>
    <scope>NUCLEOTIDE SEQUENCE [LARGE SCALE GENOMIC DNA]</scope>
    <source>
        <strain evidence="3 4">CBS 209.92</strain>
    </source>
</reference>
<keyword evidence="2" id="KW-1133">Transmembrane helix</keyword>
<keyword evidence="4" id="KW-1185">Reference proteome</keyword>
<evidence type="ECO:0000256" key="1">
    <source>
        <dbReference type="SAM" id="MobiDB-lite"/>
    </source>
</evidence>
<organism evidence="3 4">
    <name type="scientific">Aspergillus keveii</name>
    <dbReference type="NCBI Taxonomy" id="714993"/>
    <lineage>
        <taxon>Eukaryota</taxon>
        <taxon>Fungi</taxon>
        <taxon>Dikarya</taxon>
        <taxon>Ascomycota</taxon>
        <taxon>Pezizomycotina</taxon>
        <taxon>Eurotiomycetes</taxon>
        <taxon>Eurotiomycetidae</taxon>
        <taxon>Eurotiales</taxon>
        <taxon>Aspergillaceae</taxon>
        <taxon>Aspergillus</taxon>
        <taxon>Aspergillus subgen. Nidulantes</taxon>
    </lineage>
</organism>
<gene>
    <name evidence="3" type="ORF">BJX66DRAFT_84830</name>
</gene>
<comment type="caution">
    <text evidence="3">The sequence shown here is derived from an EMBL/GenBank/DDBJ whole genome shotgun (WGS) entry which is preliminary data.</text>
</comment>
<keyword evidence="2" id="KW-0472">Membrane</keyword>
<feature type="region of interest" description="Disordered" evidence="1">
    <location>
        <begin position="1"/>
        <end position="34"/>
    </location>
</feature>
<keyword evidence="2" id="KW-0812">Transmembrane</keyword>
<accession>A0ABR4FMN0</accession>
<dbReference type="Proteomes" id="UP001610563">
    <property type="component" value="Unassembled WGS sequence"/>
</dbReference>
<sequence length="688" mass="75276">MPGYTRGEAPEYIPLPNHTRTSTAPNETQKPKIKRRSPWTRIGILGTWILLPLSLVTLIPVALLAVLWTQSANALAGGKPQTPWIDALNRGWLTGVVTICTAVIRIIVGLQVSQTTAMLAAVILEAEAVGTPLMHLPFFSMVRALSTTPNYLLYPFRLQPGKSILSFCICLLVILEALLLVASQFLSTLLVSDFGSGIFILPSETTSIPLIPHDSPILPWWSVPPSAAWTFGELSDPFSQGPGYHDTGHTYRAIPLFETESSRVSLREYTGFAPVMDNRVVCVAPRVWDVYIDRMSSSTNTRIWGKTEIGNESYPQIFRERNDTFLLEFDCPVPLGGDQGDNGGESTLCAPYSPVGNPSDPLIGSDMTEIFLILDVISREALTAGAPLEQAVNVTGTDGPWMVLNGDGKDDGADAVRVTACVVDTEADTFLVEMHRSWDGIEPRMGWDRESGGYSTSDIRRQLGLSLSPASLQDRGLLSLSAREQWMQYTEPESPYNGTHEWSFLGTLPTADTHLIGENRTSQNPAIKLSLVAERDALDNAHLTHVHLFQDTLRETGSPALAAQALVTRSFQMAYYEQLPRLELNLDVEAAFAVARTTPVRWTGFGVVMGIVAGHLGVTGVIIGLFLSYTRTSLVGETWFGVSEVVAGGGVPGHVLERTHGMKDAEIEKWGNEGDARLSEHVVLRYRH</sequence>
<feature type="transmembrane region" description="Helical" evidence="2">
    <location>
        <begin position="602"/>
        <end position="627"/>
    </location>
</feature>
<proteinExistence type="predicted"/>
<evidence type="ECO:0000313" key="3">
    <source>
        <dbReference type="EMBL" id="KAL2784495.1"/>
    </source>
</evidence>
<name>A0ABR4FMN0_9EURO</name>